<dbReference type="InterPro" id="IPR005949">
    <property type="entry name" value="Form_AcTrfase"/>
</dbReference>
<accession>A0A1H6RFA4</accession>
<comment type="similarity">
    <text evidence="3 18">Belongs to the glycyl radical enzyme (GRE) family. PFL subfamily.</text>
</comment>
<dbReference type="PIRSF" id="PIRSF000379">
    <property type="entry name" value="For_Ac_trans_1"/>
    <property type="match status" value="1"/>
</dbReference>
<keyword evidence="10 18" id="KW-0119">Carbohydrate metabolism</keyword>
<evidence type="ECO:0000256" key="15">
    <source>
        <dbReference type="PIRSR" id="PIRSR000379-1"/>
    </source>
</evidence>
<comment type="subcellular location">
    <subcellularLocation>
        <location evidence="1 18">Cytoplasm</location>
    </subcellularLocation>
</comment>
<dbReference type="Proteomes" id="UP000198564">
    <property type="component" value="Unassembled WGS sequence"/>
</dbReference>
<comment type="catalytic activity">
    <reaction evidence="14 18">
        <text>formate + acetyl-CoA = pyruvate + CoA</text>
        <dbReference type="Rhea" id="RHEA:11844"/>
        <dbReference type="ChEBI" id="CHEBI:15361"/>
        <dbReference type="ChEBI" id="CHEBI:15740"/>
        <dbReference type="ChEBI" id="CHEBI:57287"/>
        <dbReference type="ChEBI" id="CHEBI:57288"/>
        <dbReference type="EC" id="2.3.1.54"/>
    </reaction>
</comment>
<proteinExistence type="inferred from homology"/>
<evidence type="ECO:0000256" key="11">
    <source>
        <dbReference type="ARBA" id="ARBA00023315"/>
    </source>
</evidence>
<dbReference type="GO" id="GO:0005829">
    <property type="term" value="C:cytosol"/>
    <property type="evidence" value="ECO:0007669"/>
    <property type="project" value="TreeGrafter"/>
</dbReference>
<feature type="domain" description="PFL" evidence="20">
    <location>
        <begin position="1"/>
        <end position="623"/>
    </location>
</feature>
<keyword evidence="6 18" id="KW-0963">Cytoplasm</keyword>
<evidence type="ECO:0000259" key="20">
    <source>
        <dbReference type="PROSITE" id="PS51554"/>
    </source>
</evidence>
<evidence type="ECO:0000256" key="14">
    <source>
        <dbReference type="ARBA" id="ARBA00049029"/>
    </source>
</evidence>
<dbReference type="InterPro" id="IPR019777">
    <property type="entry name" value="Form_AcTrfase_GR_CS"/>
</dbReference>
<evidence type="ECO:0000256" key="18">
    <source>
        <dbReference type="RuleBase" id="RU368075"/>
    </source>
</evidence>
<keyword evidence="8 18" id="KW-0808">Transferase</keyword>
<dbReference type="PROSITE" id="PS51554">
    <property type="entry name" value="PFL"/>
    <property type="match status" value="1"/>
</dbReference>
<dbReference type="PROSITE" id="PS00850">
    <property type="entry name" value="GLY_RADICAL_1"/>
    <property type="match status" value="1"/>
</dbReference>
<feature type="modified residue" description="Glycine radical" evidence="16 17">
    <location>
        <position position="728"/>
    </location>
</feature>
<gene>
    <name evidence="21" type="ORF">SAMN04488113_101193</name>
</gene>
<evidence type="ECO:0000256" key="1">
    <source>
        <dbReference type="ARBA" id="ARBA00004496"/>
    </source>
</evidence>
<dbReference type="FunFam" id="3.20.70.20:FF:000003">
    <property type="entry name" value="Formate acetyltransferase"/>
    <property type="match status" value="1"/>
</dbReference>
<dbReference type="RefSeq" id="WP_091632032.1">
    <property type="nucleotide sequence ID" value="NZ_FNYW01000001.1"/>
</dbReference>
<dbReference type="InterPro" id="IPR001150">
    <property type="entry name" value="Gly_radical"/>
</dbReference>
<evidence type="ECO:0000256" key="17">
    <source>
        <dbReference type="PROSITE-ProRule" id="PRU00493"/>
    </source>
</evidence>
<dbReference type="NCBIfam" id="TIGR01255">
    <property type="entry name" value="pyr_form_ly_1"/>
    <property type="match status" value="1"/>
</dbReference>
<dbReference type="SUPFAM" id="SSF51998">
    <property type="entry name" value="PFL-like glycyl radical enzymes"/>
    <property type="match status" value="1"/>
</dbReference>
<dbReference type="GO" id="GO:0008861">
    <property type="term" value="F:formate C-acetyltransferase activity"/>
    <property type="evidence" value="ECO:0007669"/>
    <property type="project" value="UniProtKB-UniRule"/>
</dbReference>
<evidence type="ECO:0000256" key="10">
    <source>
        <dbReference type="ARBA" id="ARBA00023277"/>
    </source>
</evidence>
<evidence type="ECO:0000256" key="6">
    <source>
        <dbReference type="ARBA" id="ARBA00022490"/>
    </source>
</evidence>
<evidence type="ECO:0000256" key="13">
    <source>
        <dbReference type="ARBA" id="ARBA00034302"/>
    </source>
</evidence>
<organism evidence="21 22">
    <name type="scientific">Alkalibacterium gilvum</name>
    <dbReference type="NCBI Taxonomy" id="1130080"/>
    <lineage>
        <taxon>Bacteria</taxon>
        <taxon>Bacillati</taxon>
        <taxon>Bacillota</taxon>
        <taxon>Bacilli</taxon>
        <taxon>Lactobacillales</taxon>
        <taxon>Carnobacteriaceae</taxon>
        <taxon>Alkalibacterium</taxon>
    </lineage>
</organism>
<evidence type="ECO:0000256" key="8">
    <source>
        <dbReference type="ARBA" id="ARBA00022679"/>
    </source>
</evidence>
<dbReference type="Pfam" id="PF01228">
    <property type="entry name" value="Gly_radical"/>
    <property type="match status" value="1"/>
</dbReference>
<feature type="active site" description="S-acetylcysteine intermediate" evidence="15">
    <location>
        <position position="417"/>
    </location>
</feature>
<protein>
    <recommendedName>
        <fullName evidence="5 18">Formate acetyltransferase</fullName>
        <ecNumber evidence="4 18">2.3.1.54</ecNumber>
    </recommendedName>
    <alternativeName>
        <fullName evidence="12 18">Pyruvate formate-lyase</fullName>
    </alternativeName>
</protein>
<evidence type="ECO:0000256" key="7">
    <source>
        <dbReference type="ARBA" id="ARBA00022526"/>
    </source>
</evidence>
<keyword evidence="22" id="KW-1185">Reference proteome</keyword>
<dbReference type="OrthoDB" id="9803969at2"/>
<evidence type="ECO:0000256" key="3">
    <source>
        <dbReference type="ARBA" id="ARBA00008375"/>
    </source>
</evidence>
<dbReference type="PANTHER" id="PTHR30191:SF0">
    <property type="entry name" value="FORMATE ACETYLTRANSFERASE 1"/>
    <property type="match status" value="1"/>
</dbReference>
<keyword evidence="9 16" id="KW-0556">Organic radical</keyword>
<reference evidence="22" key="1">
    <citation type="submission" date="2016-10" db="EMBL/GenBank/DDBJ databases">
        <authorList>
            <person name="Varghese N."/>
            <person name="Submissions S."/>
        </authorList>
    </citation>
    <scope>NUCLEOTIDE SEQUENCE [LARGE SCALE GENOMIC DNA]</scope>
    <source>
        <strain evidence="22">DSM 25751</strain>
    </source>
</reference>
<dbReference type="EC" id="2.3.1.54" evidence="4 18"/>
<dbReference type="Pfam" id="PF02901">
    <property type="entry name" value="PFL-like"/>
    <property type="match status" value="1"/>
</dbReference>
<evidence type="ECO:0000259" key="19">
    <source>
        <dbReference type="PROSITE" id="PS51149"/>
    </source>
</evidence>
<evidence type="ECO:0000256" key="5">
    <source>
        <dbReference type="ARBA" id="ARBA00013897"/>
    </source>
</evidence>
<feature type="active site" description="Cysteine radical intermediate" evidence="15">
    <location>
        <position position="418"/>
    </location>
</feature>
<dbReference type="GO" id="GO:0006006">
    <property type="term" value="P:glucose metabolic process"/>
    <property type="evidence" value="ECO:0007669"/>
    <property type="project" value="UniProtKB-UniRule"/>
</dbReference>
<comment type="pathway">
    <text evidence="2 18">Fermentation; pyruvate fermentation; formate from pyruvate: step 1/1.</text>
</comment>
<evidence type="ECO:0000313" key="22">
    <source>
        <dbReference type="Proteomes" id="UP000198564"/>
    </source>
</evidence>
<name>A0A1H6RFA4_9LACT</name>
<feature type="domain" description="Glycine radical" evidence="19">
    <location>
        <begin position="630"/>
        <end position="753"/>
    </location>
</feature>
<dbReference type="PROSITE" id="PS51149">
    <property type="entry name" value="GLY_RADICAL_2"/>
    <property type="match status" value="1"/>
</dbReference>
<evidence type="ECO:0000256" key="16">
    <source>
        <dbReference type="PIRSR" id="PIRSR000379-2"/>
    </source>
</evidence>
<dbReference type="AlphaFoldDB" id="A0A1H6RFA4"/>
<dbReference type="InterPro" id="IPR004184">
    <property type="entry name" value="PFL_dom"/>
</dbReference>
<dbReference type="EMBL" id="FNYW01000001">
    <property type="protein sequence ID" value="SEI50275.1"/>
    <property type="molecule type" value="Genomic_DNA"/>
</dbReference>
<evidence type="ECO:0000256" key="9">
    <source>
        <dbReference type="ARBA" id="ARBA00022818"/>
    </source>
</evidence>
<dbReference type="PANTHER" id="PTHR30191">
    <property type="entry name" value="FORMATE ACETYLTRANSFERASE"/>
    <property type="match status" value="1"/>
</dbReference>
<keyword evidence="7 18" id="KW-0313">Glucose metabolism</keyword>
<comment type="subunit">
    <text evidence="18">Homodimer.</text>
</comment>
<evidence type="ECO:0000256" key="2">
    <source>
        <dbReference type="ARBA" id="ARBA00004809"/>
    </source>
</evidence>
<dbReference type="CDD" id="cd01678">
    <property type="entry name" value="PFL1"/>
    <property type="match status" value="1"/>
</dbReference>
<dbReference type="STRING" id="1130080.SAMN04488113_101193"/>
<dbReference type="InterPro" id="IPR050244">
    <property type="entry name" value="Auton_GlycylRad_Cofactor"/>
</dbReference>
<keyword evidence="11 18" id="KW-0012">Acyltransferase</keyword>
<dbReference type="Gene3D" id="3.20.70.20">
    <property type="match status" value="1"/>
</dbReference>
<evidence type="ECO:0000256" key="4">
    <source>
        <dbReference type="ARBA" id="ARBA00013214"/>
    </source>
</evidence>
<comment type="function">
    <text evidence="13">Catalyzes the conversion of pyruvate to formate and acetyl-CoA.</text>
</comment>
<evidence type="ECO:0000313" key="21">
    <source>
        <dbReference type="EMBL" id="SEI50275.1"/>
    </source>
</evidence>
<dbReference type="UniPathway" id="UPA00920">
    <property type="reaction ID" value="UER00891"/>
</dbReference>
<evidence type="ECO:0000256" key="12">
    <source>
        <dbReference type="ARBA" id="ARBA00031063"/>
    </source>
</evidence>
<sequence length="753" mass="84724">MEKQRTDNLSLDSLWSGFAGKVWKDEIDVRDFIQTNYAPYDGDEAFLEGPTKETEKLWSQVMDLNKKEREAGGVLDMDTDVVSTITSHGPGYLSKDMEKIVGFQTDQPFKRSFQPFGGIRMMEQAADSYGFEIDPFLSHVFRDWRKTHNQGVFDAYTPEMRQARRTGIITGLPDAYGRGRIIGDYRRVALYGVDRLIEEKVADKTNSDTTMMNAETIRDREELSDQIKALHELKELGNIYGFDLSRPAQNAKEAFQWLYLGYLAAVKEQNGAAMSLGRTSTFLDIYIERDLKNGTMTEAEAQELVDHFVMKLRLVKFARTPEYNELFSGDPTWVTEVIGGVGLDGRHMVTKSSFRFLNTLTNLGPAPEPNLTVLWSTQLPQSFKNYCSRVSIESSAIQYENDDIMRQEWGDDYGIACCVSAMPIGKQMQFFGARANLAKALLYAINGGVDEKTKAQVGPKFRPITSEYLDYAEVTEKYDDMLDWLSGMYINTLNIIHYMHDKYSYESVEMALHDSKIVRTMATGIAGFSVAVDSLSAIKHAKVKVIRDEDGLATDYEIEGDYPKYGNDDDRVDSIAVDLLKTFMKKVRNHPTYRDATHTTSILTITSNVVYGKKTGNTPDGRREGVPFAPGANPLHGRDSNGALASLNSVAKLPYKESLDGISNTFSIVPKALGKEDSVQQTNLSMMLDGYVKTGGHHLNVNALNRDTLVDAMEHPEEYPQLTIRVSGYAVNFIKLTKEQQMDVLSRTFHDSM</sequence>